<accession>A1RUB1</accession>
<feature type="region of interest" description="Disordered" evidence="1">
    <location>
        <begin position="1"/>
        <end position="48"/>
    </location>
</feature>
<sequence>MFEREIRRGGQRRNRDDDPLRGEMKPHRKSRRRWPRRGDVGHSRRQGGCHLEQPVLGVRDFSLPPAAMYVIMATAVAGIAVLVADAVRRVKQPVFPLRRPSNF</sequence>
<feature type="compositionally biased region" description="Basic and acidic residues" evidence="1">
    <location>
        <begin position="1"/>
        <end position="25"/>
    </location>
</feature>
<feature type="compositionally biased region" description="Basic residues" evidence="1">
    <location>
        <begin position="26"/>
        <end position="35"/>
    </location>
</feature>
<dbReference type="EMBL" id="CP000504">
    <property type="protein sequence ID" value="ABL88543.1"/>
    <property type="molecule type" value="Genomic_DNA"/>
</dbReference>
<feature type="transmembrane region" description="Helical" evidence="2">
    <location>
        <begin position="66"/>
        <end position="87"/>
    </location>
</feature>
<dbReference type="Proteomes" id="UP000002595">
    <property type="component" value="Chromosome"/>
</dbReference>
<dbReference type="AlphaFoldDB" id="A1RUB1"/>
<dbReference type="STRING" id="384616.Pisl_1383"/>
<keyword evidence="4" id="KW-1185">Reference proteome</keyword>
<gene>
    <name evidence="3" type="ordered locus">Pisl_1383</name>
</gene>
<organism evidence="3 4">
    <name type="scientific">Pyrobaculum islandicum (strain DSM 4184 / JCM 9189 / GEO3)</name>
    <dbReference type="NCBI Taxonomy" id="384616"/>
    <lineage>
        <taxon>Archaea</taxon>
        <taxon>Thermoproteota</taxon>
        <taxon>Thermoprotei</taxon>
        <taxon>Thermoproteales</taxon>
        <taxon>Thermoproteaceae</taxon>
        <taxon>Pyrobaculum</taxon>
    </lineage>
</organism>
<reference evidence="3" key="1">
    <citation type="submission" date="2006-12" db="EMBL/GenBank/DDBJ databases">
        <title>Complete sequence of Pyrobaculum islandicum DSM 4184.</title>
        <authorList>
            <person name="Copeland A."/>
            <person name="Lucas S."/>
            <person name="Lapidus A."/>
            <person name="Barry K."/>
            <person name="Detter J.C."/>
            <person name="Glavina del Rio T."/>
            <person name="Dalin E."/>
            <person name="Tice H."/>
            <person name="Pitluck S."/>
            <person name="Meincke L."/>
            <person name="Brettin T."/>
            <person name="Bruce D."/>
            <person name="Han C."/>
            <person name="Tapia R."/>
            <person name="Gilna P."/>
            <person name="Schmutz J."/>
            <person name="Larimer F."/>
            <person name="Land M."/>
            <person name="Hauser L."/>
            <person name="Kyrpides N."/>
            <person name="Mikhailova N."/>
            <person name="Cozen A.E."/>
            <person name="Fitz-Gibbon S.T."/>
            <person name="House C.H."/>
            <person name="Saltikov C."/>
            <person name="Lowe T."/>
            <person name="Richardson P."/>
        </authorList>
    </citation>
    <scope>NUCLEOTIDE SEQUENCE [LARGE SCALE GENOMIC DNA]</scope>
    <source>
        <strain evidence="3">DSM 4184</strain>
    </source>
</reference>
<evidence type="ECO:0000313" key="4">
    <source>
        <dbReference type="Proteomes" id="UP000002595"/>
    </source>
</evidence>
<dbReference type="KEGG" id="pis:Pisl_1383"/>
<protein>
    <submittedName>
        <fullName evidence="3">Uncharacterized protein</fullName>
    </submittedName>
</protein>
<keyword evidence="2" id="KW-1133">Transmembrane helix</keyword>
<evidence type="ECO:0000313" key="3">
    <source>
        <dbReference type="EMBL" id="ABL88543.1"/>
    </source>
</evidence>
<evidence type="ECO:0000256" key="1">
    <source>
        <dbReference type="SAM" id="MobiDB-lite"/>
    </source>
</evidence>
<keyword evidence="2" id="KW-0472">Membrane</keyword>
<evidence type="ECO:0000256" key="2">
    <source>
        <dbReference type="SAM" id="Phobius"/>
    </source>
</evidence>
<dbReference type="HOGENOM" id="CLU_2257474_0_0_2"/>
<keyword evidence="2" id="KW-0812">Transmembrane</keyword>
<proteinExistence type="predicted"/>
<name>A1RUB1_PYRIL</name>